<dbReference type="PROSITE" id="PS50127">
    <property type="entry name" value="UBC_2"/>
    <property type="match status" value="1"/>
</dbReference>
<feature type="compositionally biased region" description="Polar residues" evidence="1">
    <location>
        <begin position="181"/>
        <end position="194"/>
    </location>
</feature>
<dbReference type="EMBL" id="UYRU01058869">
    <property type="protein sequence ID" value="VDN14310.1"/>
    <property type="molecule type" value="Genomic_DNA"/>
</dbReference>
<gene>
    <name evidence="3" type="ORF">DILT_LOCUS10141</name>
</gene>
<evidence type="ECO:0000256" key="1">
    <source>
        <dbReference type="SAM" id="MobiDB-lite"/>
    </source>
</evidence>
<proteinExistence type="predicted"/>
<dbReference type="SUPFAM" id="SSF54495">
    <property type="entry name" value="UBC-like"/>
    <property type="match status" value="1"/>
</dbReference>
<reference evidence="3 4" key="1">
    <citation type="submission" date="2018-11" db="EMBL/GenBank/DDBJ databases">
        <authorList>
            <consortium name="Pathogen Informatics"/>
        </authorList>
    </citation>
    <scope>NUCLEOTIDE SEQUENCE [LARGE SCALE GENOMIC DNA]</scope>
</reference>
<accession>A0A3P7LLV8</accession>
<dbReference type="SMART" id="SM00212">
    <property type="entry name" value="UBCc"/>
    <property type="match status" value="1"/>
</dbReference>
<dbReference type="OrthoDB" id="9978460at2759"/>
<dbReference type="CDD" id="cd23794">
    <property type="entry name" value="UBCc_UBE2F_UBE2M"/>
    <property type="match status" value="1"/>
</dbReference>
<evidence type="ECO:0000313" key="4">
    <source>
        <dbReference type="Proteomes" id="UP000281553"/>
    </source>
</evidence>
<feature type="domain" description="UBC core" evidence="2">
    <location>
        <begin position="4"/>
        <end position="150"/>
    </location>
</feature>
<evidence type="ECO:0000259" key="2">
    <source>
        <dbReference type="PROSITE" id="PS50127"/>
    </source>
</evidence>
<feature type="non-terminal residue" evidence="3">
    <location>
        <position position="371"/>
    </location>
</feature>
<dbReference type="Gene3D" id="3.10.110.10">
    <property type="entry name" value="Ubiquitin Conjugating Enzyme"/>
    <property type="match status" value="1"/>
</dbReference>
<evidence type="ECO:0000313" key="3">
    <source>
        <dbReference type="EMBL" id="VDN14310.1"/>
    </source>
</evidence>
<dbReference type="InterPro" id="IPR050113">
    <property type="entry name" value="Ub_conjugating_enzyme"/>
</dbReference>
<sequence length="371" mass="41845">MACKGGRNYLKDLRSLYVNIGESTNEQASISSVCAGKLEVLLTPNEGPYAHAMFTLEISASQDYPRTPPYIRLLTPIFHPNICAYGGQICMSMLDDWNSCYSFLDLIKAVLFLLANPNFDSANNSFGSLSPEYRNRFDEVCKQFLAGFPIKGEVYPANEKWCEWARANNCFPVPKRDQSGDEPQTPTHLTSDVTEITPPDLLPTPLDGQLKDKVETELDLTPDHSSFSIPSTYVPSVAHVRYSIGADSTPFGSIYRSCGSRSLQTLRILLHQQENRRPRIFYFTDFLGCPSCQNNREPVYFPPQDDLETPEKTSCFIDWTFCPRDFYSGERYSSYSYTPSLSCISTLFREEEVATNAYELFPGCGNYVLCA</sequence>
<dbReference type="InterPro" id="IPR000608">
    <property type="entry name" value="UBC"/>
</dbReference>
<dbReference type="PANTHER" id="PTHR24067">
    <property type="entry name" value="UBIQUITIN-CONJUGATING ENZYME E2"/>
    <property type="match status" value="1"/>
</dbReference>
<feature type="region of interest" description="Disordered" evidence="1">
    <location>
        <begin position="173"/>
        <end position="205"/>
    </location>
</feature>
<dbReference type="Pfam" id="PF00179">
    <property type="entry name" value="UQ_con"/>
    <property type="match status" value="1"/>
</dbReference>
<dbReference type="InterPro" id="IPR016135">
    <property type="entry name" value="UBQ-conjugating_enzyme/RWD"/>
</dbReference>
<dbReference type="AlphaFoldDB" id="A0A3P7LLV8"/>
<dbReference type="Proteomes" id="UP000281553">
    <property type="component" value="Unassembled WGS sequence"/>
</dbReference>
<keyword evidence="4" id="KW-1185">Reference proteome</keyword>
<organism evidence="3 4">
    <name type="scientific">Dibothriocephalus latus</name>
    <name type="common">Fish tapeworm</name>
    <name type="synonym">Diphyllobothrium latum</name>
    <dbReference type="NCBI Taxonomy" id="60516"/>
    <lineage>
        <taxon>Eukaryota</taxon>
        <taxon>Metazoa</taxon>
        <taxon>Spiralia</taxon>
        <taxon>Lophotrochozoa</taxon>
        <taxon>Platyhelminthes</taxon>
        <taxon>Cestoda</taxon>
        <taxon>Eucestoda</taxon>
        <taxon>Diphyllobothriidea</taxon>
        <taxon>Diphyllobothriidae</taxon>
        <taxon>Dibothriocephalus</taxon>
    </lineage>
</organism>
<protein>
    <recommendedName>
        <fullName evidence="2">UBC core domain-containing protein</fullName>
    </recommendedName>
</protein>
<name>A0A3P7LLV8_DIBLA</name>